<name>A0A0D7AZH4_9AGAR</name>
<evidence type="ECO:0000256" key="1">
    <source>
        <dbReference type="SAM" id="MobiDB-lite"/>
    </source>
</evidence>
<evidence type="ECO:0000313" key="3">
    <source>
        <dbReference type="Proteomes" id="UP000054007"/>
    </source>
</evidence>
<evidence type="ECO:0000313" key="2">
    <source>
        <dbReference type="EMBL" id="KIY63632.1"/>
    </source>
</evidence>
<keyword evidence="3" id="KW-1185">Reference proteome</keyword>
<sequence>MLGEDADKELFESVESFKQENMHVTKWFYALLTVKTDLQGSATHEISDTRLIEFIEKNMNGLLKNAVRQDPTTKEMFKKFREGKLSGSKDLRLLREALRSLQTDITKTYENEGKPNPFLPLGDSITSSDTRLAAPVVNSNSHTTLATTTTSHGRQPFPNHYGSLSTAAPLDYQQSMHGRSGFPAPMNTSSFAQPMNYASFTPTNVPYFPRPNHSVAVITPNIGAPNANGGSFRINIPYDEFFAIHYLMPFGCDNCMEPCQNHVKRDRVCNPPNPLPNAAGFRTRDGMYYEDFVKKFPMGMDTAIDNRPPRRPPVLDGAKIEKSVRYAISKAGPAAIPLALRNHAPEVYANASFPSPPEMTAVFFNYPAGQNMPQSLPNSSNSSSFLTGANTIPAGRNTNSYRNAPQNFGNFDHLNTASIVGTNPGHTVNVLVSHANTHDADGLHNAFNVRPGRMEQAGWKNAGRSSSFPRGDSYPVASFKLTLDSASQYRPHSAMDSVDMPRMRQYDEDDDDVVSDNSWERGFVQATKHRRQESAQSPVSRPRINMDSPKYVRKPAELAGAGTTMSAPAVPKYSNVASALSSNAALSAPARDRTSTSVNALKFLLKSPLVPDVDDKQDDEYEYVEPDSDDDDDDLDASEMEEEGVALQDERTMNELPSA</sequence>
<feature type="region of interest" description="Disordered" evidence="1">
    <location>
        <begin position="527"/>
        <end position="547"/>
    </location>
</feature>
<dbReference type="Proteomes" id="UP000054007">
    <property type="component" value="Unassembled WGS sequence"/>
</dbReference>
<feature type="region of interest" description="Disordered" evidence="1">
    <location>
        <begin position="611"/>
        <end position="659"/>
    </location>
</feature>
<organism evidence="2 3">
    <name type="scientific">Cylindrobasidium torrendii FP15055 ss-10</name>
    <dbReference type="NCBI Taxonomy" id="1314674"/>
    <lineage>
        <taxon>Eukaryota</taxon>
        <taxon>Fungi</taxon>
        <taxon>Dikarya</taxon>
        <taxon>Basidiomycota</taxon>
        <taxon>Agaricomycotina</taxon>
        <taxon>Agaricomycetes</taxon>
        <taxon>Agaricomycetidae</taxon>
        <taxon>Agaricales</taxon>
        <taxon>Marasmiineae</taxon>
        <taxon>Physalacriaceae</taxon>
        <taxon>Cylindrobasidium</taxon>
    </lineage>
</organism>
<gene>
    <name evidence="2" type="ORF">CYLTODRAFT_130774</name>
</gene>
<accession>A0A0D7AZH4</accession>
<dbReference type="EMBL" id="KN880683">
    <property type="protein sequence ID" value="KIY63632.1"/>
    <property type="molecule type" value="Genomic_DNA"/>
</dbReference>
<proteinExistence type="predicted"/>
<feature type="compositionally biased region" description="Acidic residues" evidence="1">
    <location>
        <begin position="615"/>
        <end position="644"/>
    </location>
</feature>
<protein>
    <submittedName>
        <fullName evidence="2">Uncharacterized protein</fullName>
    </submittedName>
</protein>
<reference evidence="2 3" key="1">
    <citation type="journal article" date="2015" name="Fungal Genet. Biol.">
        <title>Evolution of novel wood decay mechanisms in Agaricales revealed by the genome sequences of Fistulina hepatica and Cylindrobasidium torrendii.</title>
        <authorList>
            <person name="Floudas D."/>
            <person name="Held B.W."/>
            <person name="Riley R."/>
            <person name="Nagy L.G."/>
            <person name="Koehler G."/>
            <person name="Ransdell A.S."/>
            <person name="Younus H."/>
            <person name="Chow J."/>
            <person name="Chiniquy J."/>
            <person name="Lipzen A."/>
            <person name="Tritt A."/>
            <person name="Sun H."/>
            <person name="Haridas S."/>
            <person name="LaButti K."/>
            <person name="Ohm R.A."/>
            <person name="Kues U."/>
            <person name="Blanchette R.A."/>
            <person name="Grigoriev I.V."/>
            <person name="Minto R.E."/>
            <person name="Hibbett D.S."/>
        </authorList>
    </citation>
    <scope>NUCLEOTIDE SEQUENCE [LARGE SCALE GENOMIC DNA]</scope>
    <source>
        <strain evidence="2 3">FP15055 ss-10</strain>
    </source>
</reference>
<dbReference type="AlphaFoldDB" id="A0A0D7AZH4"/>